<dbReference type="EMBL" id="JXTC01000005">
    <property type="protein sequence ID" value="POO02339.1"/>
    <property type="molecule type" value="Genomic_DNA"/>
</dbReference>
<dbReference type="OrthoDB" id="10376401at2759"/>
<gene>
    <name evidence="2" type="ORF">TorRG33x02_021230</name>
</gene>
<organism evidence="2 3">
    <name type="scientific">Trema orientale</name>
    <name type="common">Charcoal tree</name>
    <name type="synonym">Celtis orientalis</name>
    <dbReference type="NCBI Taxonomy" id="63057"/>
    <lineage>
        <taxon>Eukaryota</taxon>
        <taxon>Viridiplantae</taxon>
        <taxon>Streptophyta</taxon>
        <taxon>Embryophyta</taxon>
        <taxon>Tracheophyta</taxon>
        <taxon>Spermatophyta</taxon>
        <taxon>Magnoliopsida</taxon>
        <taxon>eudicotyledons</taxon>
        <taxon>Gunneridae</taxon>
        <taxon>Pentapetalae</taxon>
        <taxon>rosids</taxon>
        <taxon>fabids</taxon>
        <taxon>Rosales</taxon>
        <taxon>Cannabaceae</taxon>
        <taxon>Trema</taxon>
    </lineage>
</organism>
<evidence type="ECO:0000256" key="1">
    <source>
        <dbReference type="SAM" id="SignalP"/>
    </source>
</evidence>
<name>A0A2P5FX32_TREOI</name>
<feature type="signal peptide" evidence="1">
    <location>
        <begin position="1"/>
        <end position="27"/>
    </location>
</feature>
<dbReference type="InParanoid" id="A0A2P5FX32"/>
<feature type="non-terminal residue" evidence="2">
    <location>
        <position position="1"/>
    </location>
</feature>
<evidence type="ECO:0000313" key="2">
    <source>
        <dbReference type="EMBL" id="POO02339.1"/>
    </source>
</evidence>
<keyword evidence="3" id="KW-1185">Reference proteome</keyword>
<evidence type="ECO:0000313" key="3">
    <source>
        <dbReference type="Proteomes" id="UP000237000"/>
    </source>
</evidence>
<keyword evidence="1" id="KW-0732">Signal</keyword>
<comment type="caution">
    <text evidence="2">The sequence shown here is derived from an EMBL/GenBank/DDBJ whole genome shotgun (WGS) entry which is preliminary data.</text>
</comment>
<dbReference type="AlphaFoldDB" id="A0A2P5FX32"/>
<sequence>ERIEKNTESFFFFFFFWFIFEVEEGSTFNPHSLHNLKILGVTSLSGVHYHGDTIPVTQHSPHFHFLPIFIYKDIFNFFFIKKPHMLPRHHHFFNIYISTYTTQVKPLIHHPH</sequence>
<accession>A0A2P5FX32</accession>
<protein>
    <submittedName>
        <fullName evidence="2">Uncharacterized protein</fullName>
    </submittedName>
</protein>
<proteinExistence type="predicted"/>
<feature type="chain" id="PRO_5015187414" evidence="1">
    <location>
        <begin position="28"/>
        <end position="112"/>
    </location>
</feature>
<reference evidence="3" key="1">
    <citation type="submission" date="2016-06" db="EMBL/GenBank/DDBJ databases">
        <title>Parallel loss of symbiosis genes in relatives of nitrogen-fixing non-legume Parasponia.</title>
        <authorList>
            <person name="Van Velzen R."/>
            <person name="Holmer R."/>
            <person name="Bu F."/>
            <person name="Rutten L."/>
            <person name="Van Zeijl A."/>
            <person name="Liu W."/>
            <person name="Santuari L."/>
            <person name="Cao Q."/>
            <person name="Sharma T."/>
            <person name="Shen D."/>
            <person name="Roswanjaya Y."/>
            <person name="Wardhani T."/>
            <person name="Kalhor M.S."/>
            <person name="Jansen J."/>
            <person name="Van den Hoogen J."/>
            <person name="Gungor B."/>
            <person name="Hartog M."/>
            <person name="Hontelez J."/>
            <person name="Verver J."/>
            <person name="Yang W.-C."/>
            <person name="Schijlen E."/>
            <person name="Repin R."/>
            <person name="Schilthuizen M."/>
            <person name="Schranz E."/>
            <person name="Heidstra R."/>
            <person name="Miyata K."/>
            <person name="Fedorova E."/>
            <person name="Kohlen W."/>
            <person name="Bisseling T."/>
            <person name="Smit S."/>
            <person name="Geurts R."/>
        </authorList>
    </citation>
    <scope>NUCLEOTIDE SEQUENCE [LARGE SCALE GENOMIC DNA]</scope>
    <source>
        <strain evidence="3">cv. RG33-2</strain>
    </source>
</reference>
<dbReference type="Proteomes" id="UP000237000">
    <property type="component" value="Unassembled WGS sequence"/>
</dbReference>